<sequence>MHDSKLFQLLKVLSEPELRRLKLFLKSPFFNTNAHILKLYQVLRKDHPYYQSKNLSKEKVYQKVFPGTDYHHQKLLNLMSNFTALLKDYLRNIQLEKTAHLQDRLLLQSFAERPLAYETFEREMFKADRELDKGTVRDSIYFQQKFWLGQSYCNHPATDKFKLSPEVYEASMEQLDQWYILEKLLLSCEMKAREKPLSENHRIWLLQEISEKAYDFREDAPVIMAYLEILELLETEETVSYTRLKDILWRNFADFTRLQQQQILQCLINFTILRGNQGEQLFLQENLELYQFGLTAGLFLEHGMLNDMQFINIVNIALRTGATQWCQKFIREHKKRLDPRARKDAVSLANALWLYKTQQAETAINLLQEVDFLNVYYQIQSRVLLLKIFYESFQQDLNYFELINAQVESFERYLRRNEQLADHKKEGLLNFALAVKRLIRLQMELQNSDQERTKMRRQLEQQIPVYNKSWLLNQI</sequence>
<evidence type="ECO:0000313" key="1">
    <source>
        <dbReference type="EMBL" id="PHN05975.1"/>
    </source>
</evidence>
<dbReference type="RefSeq" id="WP_099150568.1">
    <property type="nucleotide sequence ID" value="NZ_PDUD01000019.1"/>
</dbReference>
<name>A0A2D0NBV0_FLAN2</name>
<evidence type="ECO:0000313" key="2">
    <source>
        <dbReference type="Proteomes" id="UP000223913"/>
    </source>
</evidence>
<protein>
    <submittedName>
        <fullName evidence="1">Uncharacterized protein</fullName>
    </submittedName>
</protein>
<dbReference type="OrthoDB" id="679547at2"/>
<keyword evidence="2" id="KW-1185">Reference proteome</keyword>
<dbReference type="Proteomes" id="UP000223913">
    <property type="component" value="Unassembled WGS sequence"/>
</dbReference>
<proteinExistence type="predicted"/>
<organism evidence="1 2">
    <name type="scientific">Flavilitoribacter nigricans (strain ATCC 23147 / DSM 23189 / NBRC 102662 / NCIMB 1420 / SS-2)</name>
    <name type="common">Lewinella nigricans</name>
    <dbReference type="NCBI Taxonomy" id="1122177"/>
    <lineage>
        <taxon>Bacteria</taxon>
        <taxon>Pseudomonadati</taxon>
        <taxon>Bacteroidota</taxon>
        <taxon>Saprospiria</taxon>
        <taxon>Saprospirales</taxon>
        <taxon>Lewinellaceae</taxon>
        <taxon>Flavilitoribacter</taxon>
    </lineage>
</organism>
<comment type="caution">
    <text evidence="1">The sequence shown here is derived from an EMBL/GenBank/DDBJ whole genome shotgun (WGS) entry which is preliminary data.</text>
</comment>
<dbReference type="EMBL" id="PDUD01000019">
    <property type="protein sequence ID" value="PHN05975.1"/>
    <property type="molecule type" value="Genomic_DNA"/>
</dbReference>
<accession>A0A2D0NBV0</accession>
<dbReference type="AlphaFoldDB" id="A0A2D0NBV0"/>
<gene>
    <name evidence="1" type="ORF">CRP01_13455</name>
</gene>
<reference evidence="1 2" key="1">
    <citation type="submission" date="2017-10" db="EMBL/GenBank/DDBJ databases">
        <title>The draft genome sequence of Lewinella nigricans NBRC 102662.</title>
        <authorList>
            <person name="Wang K."/>
        </authorList>
    </citation>
    <scope>NUCLEOTIDE SEQUENCE [LARGE SCALE GENOMIC DNA]</scope>
    <source>
        <strain evidence="1 2">NBRC 102662</strain>
    </source>
</reference>